<sequence>MKIVQLIWLPMAFWIAACSQSTDNKATSGSEILETNKPEPEEVKIENLLRDTLEITEV</sequence>
<organism evidence="1 2">
    <name type="scientific">Echinicola jeungdonensis</name>
    <dbReference type="NCBI Taxonomy" id="709343"/>
    <lineage>
        <taxon>Bacteria</taxon>
        <taxon>Pseudomonadati</taxon>
        <taxon>Bacteroidota</taxon>
        <taxon>Cytophagia</taxon>
        <taxon>Cytophagales</taxon>
        <taxon>Cyclobacteriaceae</taxon>
        <taxon>Echinicola</taxon>
    </lineage>
</organism>
<dbReference type="Proteomes" id="UP001589654">
    <property type="component" value="Unassembled WGS sequence"/>
</dbReference>
<dbReference type="RefSeq" id="WP_290246401.1">
    <property type="nucleotide sequence ID" value="NZ_JAUFQT010000001.1"/>
</dbReference>
<keyword evidence="2" id="KW-1185">Reference proteome</keyword>
<dbReference type="PROSITE" id="PS51257">
    <property type="entry name" value="PROKAR_LIPOPROTEIN"/>
    <property type="match status" value="1"/>
</dbReference>
<protein>
    <submittedName>
        <fullName evidence="1">Uncharacterized protein</fullName>
    </submittedName>
</protein>
<name>A0ABV5J4L3_9BACT</name>
<proteinExistence type="predicted"/>
<gene>
    <name evidence="1" type="ORF">ACFFUR_04975</name>
</gene>
<accession>A0ABV5J4L3</accession>
<dbReference type="EMBL" id="JBHMEW010000043">
    <property type="protein sequence ID" value="MFB9211150.1"/>
    <property type="molecule type" value="Genomic_DNA"/>
</dbReference>
<evidence type="ECO:0000313" key="1">
    <source>
        <dbReference type="EMBL" id="MFB9211150.1"/>
    </source>
</evidence>
<reference evidence="1 2" key="1">
    <citation type="submission" date="2024-09" db="EMBL/GenBank/DDBJ databases">
        <authorList>
            <person name="Sun Q."/>
            <person name="Mori K."/>
        </authorList>
    </citation>
    <scope>NUCLEOTIDE SEQUENCE [LARGE SCALE GENOMIC DNA]</scope>
    <source>
        <strain evidence="1 2">CECT 7682</strain>
    </source>
</reference>
<comment type="caution">
    <text evidence="1">The sequence shown here is derived from an EMBL/GenBank/DDBJ whole genome shotgun (WGS) entry which is preliminary data.</text>
</comment>
<evidence type="ECO:0000313" key="2">
    <source>
        <dbReference type="Proteomes" id="UP001589654"/>
    </source>
</evidence>